<accession>A0A1M5DJJ2</accession>
<organism evidence="1 2">
    <name type="scientific">Loktanella atrilutea</name>
    <dbReference type="NCBI Taxonomy" id="366533"/>
    <lineage>
        <taxon>Bacteria</taxon>
        <taxon>Pseudomonadati</taxon>
        <taxon>Pseudomonadota</taxon>
        <taxon>Alphaproteobacteria</taxon>
        <taxon>Rhodobacterales</taxon>
        <taxon>Roseobacteraceae</taxon>
        <taxon>Loktanella</taxon>
    </lineage>
</organism>
<protein>
    <submittedName>
        <fullName evidence="1">Uncharacterized protein</fullName>
    </submittedName>
</protein>
<evidence type="ECO:0000313" key="2">
    <source>
        <dbReference type="Proteomes" id="UP000183987"/>
    </source>
</evidence>
<name>A0A1M5DJJ2_LOKAT</name>
<dbReference type="OrthoDB" id="7667008at2"/>
<keyword evidence="2" id="KW-1185">Reference proteome</keyword>
<dbReference type="EMBL" id="FQUE01000010">
    <property type="protein sequence ID" value="SHF67198.1"/>
    <property type="molecule type" value="Genomic_DNA"/>
</dbReference>
<sequence>MQRYKTGDTQDMGSRGYARHPRHEVLTLLQSEAARIAALKARAARPFGAGAEIVDMAPARGPVAQFQPREAVNRGGKTMTVRAGWRGQDALRRADAFDVMEAQAQRRAKVDGKLPKGYRPLFTTGQLVAARDYAALAERVEASGVKCSSIEAMGAGSGGQGSWIDAVLADAQQVAVIRARIGSVSVLVPKNAGGKRAIVWAQDLVDRVCIAEQTLSEVLRAYGWGRNKVVAAALSDGLAKALDRMQGFTRS</sequence>
<dbReference type="RefSeq" id="WP_143155471.1">
    <property type="nucleotide sequence ID" value="NZ_FQUE01000010.1"/>
</dbReference>
<gene>
    <name evidence="1" type="ORF">SAMN05444339_11023</name>
</gene>
<evidence type="ECO:0000313" key="1">
    <source>
        <dbReference type="EMBL" id="SHF67198.1"/>
    </source>
</evidence>
<reference evidence="2" key="1">
    <citation type="submission" date="2016-11" db="EMBL/GenBank/DDBJ databases">
        <authorList>
            <person name="Varghese N."/>
            <person name="Submissions S."/>
        </authorList>
    </citation>
    <scope>NUCLEOTIDE SEQUENCE [LARGE SCALE GENOMIC DNA]</scope>
    <source>
        <strain evidence="2">DSM 29326</strain>
    </source>
</reference>
<dbReference type="Proteomes" id="UP000183987">
    <property type="component" value="Unassembled WGS sequence"/>
</dbReference>
<dbReference type="AlphaFoldDB" id="A0A1M5DJJ2"/>
<proteinExistence type="predicted"/>